<evidence type="ECO:0000313" key="1">
    <source>
        <dbReference type="EMBL" id="VDM23935.1"/>
    </source>
</evidence>
<organism evidence="2 3">
    <name type="scientific">Toxocara canis</name>
    <name type="common">Canine roundworm</name>
    <dbReference type="NCBI Taxonomy" id="6265"/>
    <lineage>
        <taxon>Eukaryota</taxon>
        <taxon>Metazoa</taxon>
        <taxon>Ecdysozoa</taxon>
        <taxon>Nematoda</taxon>
        <taxon>Chromadorea</taxon>
        <taxon>Rhabditida</taxon>
        <taxon>Spirurina</taxon>
        <taxon>Ascaridomorpha</taxon>
        <taxon>Ascaridoidea</taxon>
        <taxon>Toxocaridae</taxon>
        <taxon>Toxocara</taxon>
    </lineage>
</organism>
<protein>
    <submittedName>
        <fullName evidence="3">Ovule protein</fullName>
    </submittedName>
</protein>
<reference evidence="3" key="1">
    <citation type="submission" date="2016-06" db="UniProtKB">
        <authorList>
            <consortium name="WormBaseParasite"/>
        </authorList>
    </citation>
    <scope>IDENTIFICATION</scope>
</reference>
<evidence type="ECO:0000313" key="3">
    <source>
        <dbReference type="WBParaSite" id="TCNE_0000026901-mRNA-1"/>
    </source>
</evidence>
<gene>
    <name evidence="1" type="ORF">TCNE_LOCUS270</name>
</gene>
<dbReference type="Proteomes" id="UP000050794">
    <property type="component" value="Unassembled WGS sequence"/>
</dbReference>
<sequence length="72" mass="7916">MENVNETKNEKREIAFASAAADLRVCISMVAGQAEGCHSYVHSPCAHVMRPVLLWGYSLNANVLKSYSITTM</sequence>
<dbReference type="AlphaFoldDB" id="A0A183TVK0"/>
<evidence type="ECO:0000313" key="2">
    <source>
        <dbReference type="Proteomes" id="UP000050794"/>
    </source>
</evidence>
<dbReference type="WBParaSite" id="TCNE_0000026901-mRNA-1">
    <property type="protein sequence ID" value="TCNE_0000026901-mRNA-1"/>
    <property type="gene ID" value="TCNE_0000026901"/>
</dbReference>
<accession>A0A183TVK0</accession>
<dbReference type="EMBL" id="UYWY01000108">
    <property type="protein sequence ID" value="VDM23935.1"/>
    <property type="molecule type" value="Genomic_DNA"/>
</dbReference>
<reference evidence="1 2" key="2">
    <citation type="submission" date="2018-11" db="EMBL/GenBank/DDBJ databases">
        <authorList>
            <consortium name="Pathogen Informatics"/>
        </authorList>
    </citation>
    <scope>NUCLEOTIDE SEQUENCE [LARGE SCALE GENOMIC DNA]</scope>
</reference>
<proteinExistence type="predicted"/>
<name>A0A183TVK0_TOXCA</name>
<keyword evidence="2" id="KW-1185">Reference proteome</keyword>